<sequence length="79" mass="8623">MLSDAGLAGALIGLAVGALNRWIILRMVQQYVQAVDDASPTDEERATFAARTRRFRRFLVAKSLVVFPIVGYALGEAID</sequence>
<proteinExistence type="predicted"/>
<name>A0A2V3UBW7_9HYPH</name>
<comment type="caution">
    <text evidence="2">The sequence shown here is derived from an EMBL/GenBank/DDBJ whole genome shotgun (WGS) entry which is preliminary data.</text>
</comment>
<keyword evidence="1" id="KW-1133">Transmembrane helix</keyword>
<dbReference type="EMBL" id="QJJK01000003">
    <property type="protein sequence ID" value="PXW61711.1"/>
    <property type="molecule type" value="Genomic_DNA"/>
</dbReference>
<protein>
    <submittedName>
        <fullName evidence="2">Uncharacterized protein</fullName>
    </submittedName>
</protein>
<evidence type="ECO:0000256" key="1">
    <source>
        <dbReference type="SAM" id="Phobius"/>
    </source>
</evidence>
<evidence type="ECO:0000313" key="3">
    <source>
        <dbReference type="Proteomes" id="UP000248021"/>
    </source>
</evidence>
<keyword evidence="3" id="KW-1185">Reference proteome</keyword>
<dbReference type="RefSeq" id="WP_110374010.1">
    <property type="nucleotide sequence ID" value="NZ_QJJK01000003.1"/>
</dbReference>
<organism evidence="2 3">
    <name type="scientific">Chelatococcus asaccharovorans</name>
    <dbReference type="NCBI Taxonomy" id="28210"/>
    <lineage>
        <taxon>Bacteria</taxon>
        <taxon>Pseudomonadati</taxon>
        <taxon>Pseudomonadota</taxon>
        <taxon>Alphaproteobacteria</taxon>
        <taxon>Hyphomicrobiales</taxon>
        <taxon>Chelatococcaceae</taxon>
        <taxon>Chelatococcus</taxon>
    </lineage>
</organism>
<dbReference type="AlphaFoldDB" id="A0A2V3UBW7"/>
<keyword evidence="1" id="KW-0812">Transmembrane</keyword>
<accession>A0A2V3UBW7</accession>
<evidence type="ECO:0000313" key="2">
    <source>
        <dbReference type="EMBL" id="PXW61711.1"/>
    </source>
</evidence>
<dbReference type="Proteomes" id="UP000248021">
    <property type="component" value="Unassembled WGS sequence"/>
</dbReference>
<feature type="transmembrane region" description="Helical" evidence="1">
    <location>
        <begin position="58"/>
        <end position="75"/>
    </location>
</feature>
<reference evidence="2 3" key="1">
    <citation type="submission" date="2018-05" db="EMBL/GenBank/DDBJ databases">
        <title>Genomic Encyclopedia of Type Strains, Phase IV (KMG-IV): sequencing the most valuable type-strain genomes for metagenomic binning, comparative biology and taxonomic classification.</title>
        <authorList>
            <person name="Goeker M."/>
        </authorList>
    </citation>
    <scope>NUCLEOTIDE SEQUENCE [LARGE SCALE GENOMIC DNA]</scope>
    <source>
        <strain evidence="2 3">DSM 6462</strain>
    </source>
</reference>
<feature type="transmembrane region" description="Helical" evidence="1">
    <location>
        <begin position="6"/>
        <end position="24"/>
    </location>
</feature>
<keyword evidence="1" id="KW-0472">Membrane</keyword>
<gene>
    <name evidence="2" type="ORF">C7450_103229</name>
</gene>